<dbReference type="InterPro" id="IPR007527">
    <property type="entry name" value="Znf_SWIM"/>
</dbReference>
<dbReference type="Gene3D" id="1.10.720.30">
    <property type="entry name" value="SAP domain"/>
    <property type="match status" value="1"/>
</dbReference>
<dbReference type="PANTHER" id="PTHR47526">
    <property type="entry name" value="ATP-DEPENDENT DNA HELICASE"/>
    <property type="match status" value="1"/>
</dbReference>
<accession>A0ABQ9EXK3</accession>
<sequence>MDNTEDLTLENISCWKVDSLKSFLTKRGLSTDSKKQELIALCFAAAKMNIATVPSNDEYLKSNAKDYDKLLFIDGQNIPDPLKLSSNCLDEKEGMSVWPPVFLSDIANFFMCCTDTSKASTYLNDYKLGKAYEYFSAKWIKDLFYHPISRDSSYCFLRAKCTPSQRVNDEDHTVWVCTTKDTWAIKSAYCSCTAGLGQTCNHVAGLLFRLESANKLGTASCTSVPCTWNIPKGTGNIRQRLISEIKIKKSRHGKDAKRPLVANEKLNYEPLESVSSDREKLAALWLKGDNSDLLEKYLCNKHGLSYIKHLLIVVVPKHYIAQCTVLPVIQCIEVFRTLTCTGNEFALTL</sequence>
<keyword evidence="1" id="KW-0862">Zinc</keyword>
<gene>
    <name evidence="3" type="ORF">KUTeg_011755</name>
</gene>
<organism evidence="3 4">
    <name type="scientific">Tegillarca granosa</name>
    <name type="common">Malaysian cockle</name>
    <name type="synonym">Anadara granosa</name>
    <dbReference type="NCBI Taxonomy" id="220873"/>
    <lineage>
        <taxon>Eukaryota</taxon>
        <taxon>Metazoa</taxon>
        <taxon>Spiralia</taxon>
        <taxon>Lophotrochozoa</taxon>
        <taxon>Mollusca</taxon>
        <taxon>Bivalvia</taxon>
        <taxon>Autobranchia</taxon>
        <taxon>Pteriomorphia</taxon>
        <taxon>Arcoida</taxon>
        <taxon>Arcoidea</taxon>
        <taxon>Arcidae</taxon>
        <taxon>Tegillarca</taxon>
    </lineage>
</organism>
<dbReference type="Proteomes" id="UP001217089">
    <property type="component" value="Unassembled WGS sequence"/>
</dbReference>
<feature type="non-terminal residue" evidence="3">
    <location>
        <position position="349"/>
    </location>
</feature>
<keyword evidence="1" id="KW-0479">Metal-binding</keyword>
<dbReference type="PANTHER" id="PTHR47526:SF3">
    <property type="entry name" value="PHD-TYPE DOMAIN-CONTAINING PROTEIN"/>
    <property type="match status" value="1"/>
</dbReference>
<dbReference type="InterPro" id="IPR036361">
    <property type="entry name" value="SAP_dom_sf"/>
</dbReference>
<reference evidence="3 4" key="1">
    <citation type="submission" date="2022-12" db="EMBL/GenBank/DDBJ databases">
        <title>Chromosome-level genome of Tegillarca granosa.</title>
        <authorList>
            <person name="Kim J."/>
        </authorList>
    </citation>
    <scope>NUCLEOTIDE SEQUENCE [LARGE SCALE GENOMIC DNA]</scope>
    <source>
        <strain evidence="3">Teg-2019</strain>
        <tissue evidence="3">Adductor muscle</tissue>
    </source>
</reference>
<name>A0ABQ9EXK3_TEGGR</name>
<comment type="caution">
    <text evidence="3">The sequence shown here is derived from an EMBL/GenBank/DDBJ whole genome shotgun (WGS) entry which is preliminary data.</text>
</comment>
<feature type="domain" description="SWIM-type" evidence="2">
    <location>
        <begin position="172"/>
        <end position="211"/>
    </location>
</feature>
<protein>
    <recommendedName>
        <fullName evidence="2">SWIM-type domain-containing protein</fullName>
    </recommendedName>
</protein>
<proteinExistence type="predicted"/>
<evidence type="ECO:0000313" key="3">
    <source>
        <dbReference type="EMBL" id="KAJ8309890.1"/>
    </source>
</evidence>
<dbReference type="EMBL" id="JARBDR010000640">
    <property type="protein sequence ID" value="KAJ8309890.1"/>
    <property type="molecule type" value="Genomic_DNA"/>
</dbReference>
<keyword evidence="4" id="KW-1185">Reference proteome</keyword>
<evidence type="ECO:0000313" key="4">
    <source>
        <dbReference type="Proteomes" id="UP001217089"/>
    </source>
</evidence>
<evidence type="ECO:0000256" key="1">
    <source>
        <dbReference type="PROSITE-ProRule" id="PRU00325"/>
    </source>
</evidence>
<dbReference type="PROSITE" id="PS50966">
    <property type="entry name" value="ZF_SWIM"/>
    <property type="match status" value="1"/>
</dbReference>
<evidence type="ECO:0000259" key="2">
    <source>
        <dbReference type="PROSITE" id="PS50966"/>
    </source>
</evidence>
<keyword evidence="1" id="KW-0863">Zinc-finger</keyword>